<reference evidence="3" key="1">
    <citation type="journal article" date="2019" name="Int. J. Syst. Evol. Microbiol.">
        <title>The Global Catalogue of Microorganisms (GCM) 10K type strain sequencing project: providing services to taxonomists for standard genome sequencing and annotation.</title>
        <authorList>
            <consortium name="The Broad Institute Genomics Platform"/>
            <consortium name="The Broad Institute Genome Sequencing Center for Infectious Disease"/>
            <person name="Wu L."/>
            <person name="Ma J."/>
        </authorList>
    </citation>
    <scope>NUCLEOTIDE SEQUENCE [LARGE SCALE GENOMIC DNA]</scope>
    <source>
        <strain evidence="3">CCUG 62953</strain>
    </source>
</reference>
<dbReference type="GO" id="GO:0008168">
    <property type="term" value="F:methyltransferase activity"/>
    <property type="evidence" value="ECO:0007669"/>
    <property type="project" value="UniProtKB-KW"/>
</dbReference>
<keyword evidence="3" id="KW-1185">Reference proteome</keyword>
<keyword evidence="2" id="KW-0808">Transferase</keyword>
<evidence type="ECO:0000313" key="2">
    <source>
        <dbReference type="EMBL" id="MFD1341610.1"/>
    </source>
</evidence>
<dbReference type="Pfam" id="PF13847">
    <property type="entry name" value="Methyltransf_31"/>
    <property type="match status" value="1"/>
</dbReference>
<dbReference type="SUPFAM" id="SSF53335">
    <property type="entry name" value="S-adenosyl-L-methionine-dependent methyltransferases"/>
    <property type="match status" value="1"/>
</dbReference>
<dbReference type="PANTHER" id="PTHR43861:SF1">
    <property type="entry name" value="TRANS-ACONITATE 2-METHYLTRANSFERASE"/>
    <property type="match status" value="1"/>
</dbReference>
<keyword evidence="2" id="KW-0489">Methyltransferase</keyword>
<comment type="caution">
    <text evidence="2">The sequence shown here is derived from an EMBL/GenBank/DDBJ whole genome shotgun (WGS) entry which is preliminary data.</text>
</comment>
<dbReference type="Proteomes" id="UP001597135">
    <property type="component" value="Unassembled WGS sequence"/>
</dbReference>
<dbReference type="Gene3D" id="3.40.50.150">
    <property type="entry name" value="Vaccinia Virus protein VP39"/>
    <property type="match status" value="1"/>
</dbReference>
<dbReference type="EC" id="2.1.1.-" evidence="2"/>
<organism evidence="2 3">
    <name type="scientific">Litorisediminicola beolgyonensis</name>
    <dbReference type="NCBI Taxonomy" id="1173614"/>
    <lineage>
        <taxon>Bacteria</taxon>
        <taxon>Pseudomonadati</taxon>
        <taxon>Pseudomonadota</taxon>
        <taxon>Alphaproteobacteria</taxon>
        <taxon>Rhodobacterales</taxon>
        <taxon>Paracoccaceae</taxon>
        <taxon>Litorisediminicola</taxon>
    </lineage>
</organism>
<accession>A0ABW3ZF28</accession>
<dbReference type="InterPro" id="IPR029063">
    <property type="entry name" value="SAM-dependent_MTases_sf"/>
</dbReference>
<dbReference type="EMBL" id="JBHTMU010000005">
    <property type="protein sequence ID" value="MFD1341610.1"/>
    <property type="molecule type" value="Genomic_DNA"/>
</dbReference>
<dbReference type="GO" id="GO:0032259">
    <property type="term" value="P:methylation"/>
    <property type="evidence" value="ECO:0007669"/>
    <property type="project" value="UniProtKB-KW"/>
</dbReference>
<name>A0ABW3ZF28_9RHOB</name>
<dbReference type="PANTHER" id="PTHR43861">
    <property type="entry name" value="TRANS-ACONITATE 2-METHYLTRANSFERASE-RELATED"/>
    <property type="match status" value="1"/>
</dbReference>
<evidence type="ECO:0000313" key="3">
    <source>
        <dbReference type="Proteomes" id="UP001597135"/>
    </source>
</evidence>
<dbReference type="InterPro" id="IPR025714">
    <property type="entry name" value="Methyltranfer_dom"/>
</dbReference>
<protein>
    <submittedName>
        <fullName evidence="2">Class I SAM-dependent methyltransferase</fullName>
        <ecNumber evidence="2">2.1.1.-</ecNumber>
    </submittedName>
</protein>
<evidence type="ECO:0000259" key="1">
    <source>
        <dbReference type="Pfam" id="PF13847"/>
    </source>
</evidence>
<dbReference type="CDD" id="cd02440">
    <property type="entry name" value="AdoMet_MTases"/>
    <property type="match status" value="1"/>
</dbReference>
<dbReference type="RefSeq" id="WP_386801678.1">
    <property type="nucleotide sequence ID" value="NZ_JBHTMU010000005.1"/>
</dbReference>
<proteinExistence type="predicted"/>
<gene>
    <name evidence="2" type="ORF">ACFQ4E_04180</name>
</gene>
<feature type="domain" description="Methyltransferase" evidence="1">
    <location>
        <begin position="46"/>
        <end position="154"/>
    </location>
</feature>
<sequence>MTEENAAQAAFWEGDPGQAWVRLQPELDEIHAPVLAELLARADARRGERVIDVGCGAGTSSLAFAGRVGPHGRVEGIDISGPLLERAEKLARQSGHDHLSFRHADAQDADFEPGAADLVASRFGVMFFADPVAAFANLRRALAADGRLVFAAWDEARHNPWFATPRQVAVARLGEPAPGDPDGPGPMAFRDPGRVVGLLEAAGFREAACETVDLELVLSEGAPGLRRLLPVIGPIKSVVREQGGTPEDLDALIEETIQAFAPHLGPRGLRLPARVHFFRALV</sequence>